<protein>
    <submittedName>
        <fullName evidence="1">Uncharacterized protein</fullName>
    </submittedName>
</protein>
<organism evidence="1 2">
    <name type="scientific">Scleroderma citrinum Foug A</name>
    <dbReference type="NCBI Taxonomy" id="1036808"/>
    <lineage>
        <taxon>Eukaryota</taxon>
        <taxon>Fungi</taxon>
        <taxon>Dikarya</taxon>
        <taxon>Basidiomycota</taxon>
        <taxon>Agaricomycotina</taxon>
        <taxon>Agaricomycetes</taxon>
        <taxon>Agaricomycetidae</taxon>
        <taxon>Boletales</taxon>
        <taxon>Sclerodermatineae</taxon>
        <taxon>Sclerodermataceae</taxon>
        <taxon>Scleroderma</taxon>
    </lineage>
</organism>
<dbReference type="InParanoid" id="A0A0C3A4I9"/>
<proteinExistence type="predicted"/>
<evidence type="ECO:0000313" key="1">
    <source>
        <dbReference type="EMBL" id="KIM59602.1"/>
    </source>
</evidence>
<dbReference type="AlphaFoldDB" id="A0A0C3A4I9"/>
<evidence type="ECO:0000313" key="2">
    <source>
        <dbReference type="Proteomes" id="UP000053989"/>
    </source>
</evidence>
<dbReference type="Proteomes" id="UP000053989">
    <property type="component" value="Unassembled WGS sequence"/>
</dbReference>
<gene>
    <name evidence="1" type="ORF">SCLCIDRAFT_1217552</name>
</gene>
<name>A0A0C3A4I9_9AGAM</name>
<dbReference type="HOGENOM" id="CLU_2360990_0_0_1"/>
<sequence>MSFPHALALSPASSAAFTRVESTSPPSFSIAFAGRLALSISCTIAITCVLDLPKHDCSTRAPQNLYWRVPWYVYIANANSSPSTDGLERLDFDHIM</sequence>
<reference evidence="1 2" key="1">
    <citation type="submission" date="2014-04" db="EMBL/GenBank/DDBJ databases">
        <authorList>
            <consortium name="DOE Joint Genome Institute"/>
            <person name="Kuo A."/>
            <person name="Kohler A."/>
            <person name="Nagy L.G."/>
            <person name="Floudas D."/>
            <person name="Copeland A."/>
            <person name="Barry K.W."/>
            <person name="Cichocki N."/>
            <person name="Veneault-Fourrey C."/>
            <person name="LaButti K."/>
            <person name="Lindquist E.A."/>
            <person name="Lipzen A."/>
            <person name="Lundell T."/>
            <person name="Morin E."/>
            <person name="Murat C."/>
            <person name="Sun H."/>
            <person name="Tunlid A."/>
            <person name="Henrissat B."/>
            <person name="Grigoriev I.V."/>
            <person name="Hibbett D.S."/>
            <person name="Martin F."/>
            <person name="Nordberg H.P."/>
            <person name="Cantor M.N."/>
            <person name="Hua S.X."/>
        </authorList>
    </citation>
    <scope>NUCLEOTIDE SEQUENCE [LARGE SCALE GENOMIC DNA]</scope>
    <source>
        <strain evidence="1 2">Foug A</strain>
    </source>
</reference>
<keyword evidence="2" id="KW-1185">Reference proteome</keyword>
<reference evidence="2" key="2">
    <citation type="submission" date="2015-01" db="EMBL/GenBank/DDBJ databases">
        <title>Evolutionary Origins and Diversification of the Mycorrhizal Mutualists.</title>
        <authorList>
            <consortium name="DOE Joint Genome Institute"/>
            <consortium name="Mycorrhizal Genomics Consortium"/>
            <person name="Kohler A."/>
            <person name="Kuo A."/>
            <person name="Nagy L.G."/>
            <person name="Floudas D."/>
            <person name="Copeland A."/>
            <person name="Barry K.W."/>
            <person name="Cichocki N."/>
            <person name="Veneault-Fourrey C."/>
            <person name="LaButti K."/>
            <person name="Lindquist E.A."/>
            <person name="Lipzen A."/>
            <person name="Lundell T."/>
            <person name="Morin E."/>
            <person name="Murat C."/>
            <person name="Riley R."/>
            <person name="Ohm R."/>
            <person name="Sun H."/>
            <person name="Tunlid A."/>
            <person name="Henrissat B."/>
            <person name="Grigoriev I.V."/>
            <person name="Hibbett D.S."/>
            <person name="Martin F."/>
        </authorList>
    </citation>
    <scope>NUCLEOTIDE SEQUENCE [LARGE SCALE GENOMIC DNA]</scope>
    <source>
        <strain evidence="2">Foug A</strain>
    </source>
</reference>
<dbReference type="EMBL" id="KN822071">
    <property type="protein sequence ID" value="KIM59602.1"/>
    <property type="molecule type" value="Genomic_DNA"/>
</dbReference>
<accession>A0A0C3A4I9</accession>